<feature type="transmembrane region" description="Helical" evidence="1">
    <location>
        <begin position="96"/>
        <end position="118"/>
    </location>
</feature>
<evidence type="ECO:0000313" key="3">
    <source>
        <dbReference type="Proteomes" id="UP001236657"/>
    </source>
</evidence>
<feature type="transmembrane region" description="Helical" evidence="1">
    <location>
        <begin position="130"/>
        <end position="154"/>
    </location>
</feature>
<feature type="transmembrane region" description="Helical" evidence="1">
    <location>
        <begin position="197"/>
        <end position="221"/>
    </location>
</feature>
<sequence>MQIKMIPASRPVDWYKQGWMLFAKDMTTWVLMALVMGIGGFVLNFLPILGQIAILVLLPALIGGLLYSAQQASEGKPLKLEYLWKVLLDKDKRNQFLGLGGILFGLAAMVGIISVVFVGDSLLRGATAGVGGIGIGGVLFLLIVGFASFVLFYYTTALMLFRELSLFDALTLCASTAVTQVVPLFVLFLMYSVLSLVAVIPLGLGMLVLIPVTAGAVFVGYKEIF</sequence>
<keyword evidence="1" id="KW-0472">Membrane</keyword>
<keyword evidence="1" id="KW-1133">Transmembrane helix</keyword>
<proteinExistence type="predicted"/>
<feature type="transmembrane region" description="Helical" evidence="1">
    <location>
        <begin position="21"/>
        <end position="42"/>
    </location>
</feature>
<gene>
    <name evidence="2" type="ORF">RCF98_05190</name>
</gene>
<dbReference type="Proteomes" id="UP001236657">
    <property type="component" value="Chromosome"/>
</dbReference>
<reference evidence="2 3" key="1">
    <citation type="submission" date="2023-08" db="EMBL/GenBank/DDBJ databases">
        <title>New molecular markers tilS and rpoB for phylogenetic and monitoring studies of the genus Thiothrix biodiversity.</title>
        <authorList>
            <person name="Ravin N.V."/>
            <person name="Smolyakov D."/>
            <person name="Markov N.D."/>
            <person name="Beletsky A.V."/>
            <person name="Mardanov A.V."/>
            <person name="Rudenko T.S."/>
            <person name="Grabovich M.Y."/>
        </authorList>
    </citation>
    <scope>NUCLEOTIDE SEQUENCE [LARGE SCALE GENOMIC DNA]</scope>
    <source>
        <strain evidence="2 3">MK1</strain>
    </source>
</reference>
<protein>
    <submittedName>
        <fullName evidence="2">BPSS1780 family membrane protein</fullName>
    </submittedName>
</protein>
<organism evidence="2 3">
    <name type="scientific">Thiothrix lacustris</name>
    <dbReference type="NCBI Taxonomy" id="525917"/>
    <lineage>
        <taxon>Bacteria</taxon>
        <taxon>Pseudomonadati</taxon>
        <taxon>Pseudomonadota</taxon>
        <taxon>Gammaproteobacteria</taxon>
        <taxon>Thiotrichales</taxon>
        <taxon>Thiotrichaceae</taxon>
        <taxon>Thiothrix</taxon>
    </lineage>
</organism>
<feature type="transmembrane region" description="Helical" evidence="1">
    <location>
        <begin position="48"/>
        <end position="69"/>
    </location>
</feature>
<keyword evidence="3" id="KW-1185">Reference proteome</keyword>
<name>A0ABY9MTG3_9GAMM</name>
<keyword evidence="1" id="KW-0812">Transmembrane</keyword>
<dbReference type="InterPro" id="IPR047798">
    <property type="entry name" value="BPSS1780-like"/>
</dbReference>
<evidence type="ECO:0000256" key="1">
    <source>
        <dbReference type="SAM" id="Phobius"/>
    </source>
</evidence>
<accession>A0ABY9MTG3</accession>
<feature type="transmembrane region" description="Helical" evidence="1">
    <location>
        <begin position="166"/>
        <end position="191"/>
    </location>
</feature>
<dbReference type="NCBIfam" id="NF041043">
    <property type="entry name" value="BPSS1780_fam"/>
    <property type="match status" value="1"/>
</dbReference>
<dbReference type="RefSeq" id="WP_028489978.1">
    <property type="nucleotide sequence ID" value="NZ_CP133218.1"/>
</dbReference>
<evidence type="ECO:0000313" key="2">
    <source>
        <dbReference type="EMBL" id="WML91732.1"/>
    </source>
</evidence>
<dbReference type="EMBL" id="CP133218">
    <property type="protein sequence ID" value="WML91732.1"/>
    <property type="molecule type" value="Genomic_DNA"/>
</dbReference>